<reference evidence="1" key="1">
    <citation type="submission" date="2020-10" db="EMBL/GenBank/DDBJ databases">
        <authorList>
            <person name="Han B."/>
            <person name="Lu T."/>
            <person name="Zhao Q."/>
            <person name="Huang X."/>
            <person name="Zhao Y."/>
        </authorList>
    </citation>
    <scope>NUCLEOTIDE SEQUENCE</scope>
</reference>
<dbReference type="AlphaFoldDB" id="A0A811QI01"/>
<keyword evidence="2" id="KW-1185">Reference proteome</keyword>
<dbReference type="EMBL" id="CAJGYO010000010">
    <property type="protein sequence ID" value="CAD6256417.1"/>
    <property type="molecule type" value="Genomic_DNA"/>
</dbReference>
<dbReference type="OrthoDB" id="1705400at2759"/>
<dbReference type="PANTHER" id="PTHR11697:SF230">
    <property type="entry name" value="ZINC FINGER, MYM DOMAIN CONTAINING 1"/>
    <property type="match status" value="1"/>
</dbReference>
<dbReference type="Proteomes" id="UP000604825">
    <property type="component" value="Unassembled WGS sequence"/>
</dbReference>
<sequence>MIGGDHTHGAEAVNSRKILIYFESFEFVFMTHMLMDVLGYTYALNRSLQMRDSFMINGIKLIDTTKHQLEKMLGDDKWENFLKDVTTFCAKHDIKVPSMDDIYEPILKPKGFLRKVKNLQHYRVEIFTSILDRALQELNDRFDEMNIDFLLGVASLDPACSFYPYNKDRLLELACSYPEDFSSTDLLHLPSQLTRFIADMREDERFRKVESFVELSVMLVKTKKSLKHPIVYKLLKLVLVLPIATASVGREQSKLDVTIALTPENYLSRYLQTLVLKAGKIINILLLLVRSESEMHIDLSLASTFSGGPLVRVKEPESASWVVAVLVVRKKGMTNEKIKSATSV</sequence>
<protein>
    <submittedName>
        <fullName evidence="1">Uncharacterized protein</fullName>
    </submittedName>
</protein>
<dbReference type="PANTHER" id="PTHR11697">
    <property type="entry name" value="GENERAL TRANSCRIPTION FACTOR 2-RELATED ZINC FINGER PROTEIN"/>
    <property type="match status" value="1"/>
</dbReference>
<gene>
    <name evidence="1" type="ORF">NCGR_LOCUS39924</name>
</gene>
<name>A0A811QI01_9POAL</name>
<evidence type="ECO:0000313" key="1">
    <source>
        <dbReference type="EMBL" id="CAD6256417.1"/>
    </source>
</evidence>
<evidence type="ECO:0000313" key="2">
    <source>
        <dbReference type="Proteomes" id="UP000604825"/>
    </source>
</evidence>
<comment type="caution">
    <text evidence="1">The sequence shown here is derived from an EMBL/GenBank/DDBJ whole genome shotgun (WGS) entry which is preliminary data.</text>
</comment>
<organism evidence="1 2">
    <name type="scientific">Miscanthus lutarioriparius</name>
    <dbReference type="NCBI Taxonomy" id="422564"/>
    <lineage>
        <taxon>Eukaryota</taxon>
        <taxon>Viridiplantae</taxon>
        <taxon>Streptophyta</taxon>
        <taxon>Embryophyta</taxon>
        <taxon>Tracheophyta</taxon>
        <taxon>Spermatophyta</taxon>
        <taxon>Magnoliopsida</taxon>
        <taxon>Liliopsida</taxon>
        <taxon>Poales</taxon>
        <taxon>Poaceae</taxon>
        <taxon>PACMAD clade</taxon>
        <taxon>Panicoideae</taxon>
        <taxon>Andropogonodae</taxon>
        <taxon>Andropogoneae</taxon>
        <taxon>Saccharinae</taxon>
        <taxon>Miscanthus</taxon>
    </lineage>
</organism>
<dbReference type="InterPro" id="IPR055298">
    <property type="entry name" value="AtLOH3-like"/>
</dbReference>
<accession>A0A811QI01</accession>
<proteinExistence type="predicted"/>